<sequence length="119" mass="13104">MTRRAGDHFHLQSTLAAVSQSVLGHRDATEPRTPPAEPKLMRKQLIPAQFCSECPHPPDGASGSSGKFQKLSKNENPVLGARSEQVLALHPKSLLELGCEQWRPTLLLGRSLLLQYVQD</sequence>
<evidence type="ECO:0000313" key="3">
    <source>
        <dbReference type="Proteomes" id="UP000276834"/>
    </source>
</evidence>
<dbReference type="EMBL" id="QUSF01000058">
    <property type="protein sequence ID" value="RLV97438.1"/>
    <property type="molecule type" value="Genomic_DNA"/>
</dbReference>
<feature type="region of interest" description="Disordered" evidence="1">
    <location>
        <begin position="52"/>
        <end position="72"/>
    </location>
</feature>
<gene>
    <name evidence="2" type="ORF">DV515_00011814</name>
</gene>
<proteinExistence type="predicted"/>
<comment type="caution">
    <text evidence="2">The sequence shown here is derived from an EMBL/GenBank/DDBJ whole genome shotgun (WGS) entry which is preliminary data.</text>
</comment>
<dbReference type="AlphaFoldDB" id="A0A3L8S6R6"/>
<dbReference type="Proteomes" id="UP000276834">
    <property type="component" value="Unassembled WGS sequence"/>
</dbReference>
<reference evidence="2 3" key="1">
    <citation type="journal article" date="2018" name="Proc. R. Soc. B">
        <title>A non-coding region near Follistatin controls head colour polymorphism in the Gouldian finch.</title>
        <authorList>
            <person name="Toomey M.B."/>
            <person name="Marques C.I."/>
            <person name="Andrade P."/>
            <person name="Araujo P.M."/>
            <person name="Sabatino S."/>
            <person name="Gazda M.A."/>
            <person name="Afonso S."/>
            <person name="Lopes R.J."/>
            <person name="Corbo J.C."/>
            <person name="Carneiro M."/>
        </authorList>
    </citation>
    <scope>NUCLEOTIDE SEQUENCE [LARGE SCALE GENOMIC DNA]</scope>
    <source>
        <strain evidence="2">Red01</strain>
        <tissue evidence="2">Muscle</tissue>
    </source>
</reference>
<evidence type="ECO:0000256" key="1">
    <source>
        <dbReference type="SAM" id="MobiDB-lite"/>
    </source>
</evidence>
<keyword evidence="3" id="KW-1185">Reference proteome</keyword>
<protein>
    <submittedName>
        <fullName evidence="2">Uncharacterized protein</fullName>
    </submittedName>
</protein>
<name>A0A3L8S6R6_CHLGU</name>
<organism evidence="2 3">
    <name type="scientific">Chloebia gouldiae</name>
    <name type="common">Gouldian finch</name>
    <name type="synonym">Erythrura gouldiae</name>
    <dbReference type="NCBI Taxonomy" id="44316"/>
    <lineage>
        <taxon>Eukaryota</taxon>
        <taxon>Metazoa</taxon>
        <taxon>Chordata</taxon>
        <taxon>Craniata</taxon>
        <taxon>Vertebrata</taxon>
        <taxon>Euteleostomi</taxon>
        <taxon>Archelosauria</taxon>
        <taxon>Archosauria</taxon>
        <taxon>Dinosauria</taxon>
        <taxon>Saurischia</taxon>
        <taxon>Theropoda</taxon>
        <taxon>Coelurosauria</taxon>
        <taxon>Aves</taxon>
        <taxon>Neognathae</taxon>
        <taxon>Neoaves</taxon>
        <taxon>Telluraves</taxon>
        <taxon>Australaves</taxon>
        <taxon>Passeriformes</taxon>
        <taxon>Passeroidea</taxon>
        <taxon>Passeridae</taxon>
        <taxon>Chloebia</taxon>
    </lineage>
</organism>
<evidence type="ECO:0000313" key="2">
    <source>
        <dbReference type="EMBL" id="RLV97438.1"/>
    </source>
</evidence>
<accession>A0A3L8S6R6</accession>